<name>X1DAN8_9ZZZZ</name>
<dbReference type="EMBL" id="BART01026873">
    <property type="protein sequence ID" value="GAH02134.1"/>
    <property type="molecule type" value="Genomic_DNA"/>
</dbReference>
<dbReference type="AlphaFoldDB" id="X1DAN8"/>
<organism evidence="1">
    <name type="scientific">marine sediment metagenome</name>
    <dbReference type="NCBI Taxonomy" id="412755"/>
    <lineage>
        <taxon>unclassified sequences</taxon>
        <taxon>metagenomes</taxon>
        <taxon>ecological metagenomes</taxon>
    </lineage>
</organism>
<evidence type="ECO:0000313" key="1">
    <source>
        <dbReference type="EMBL" id="GAH02134.1"/>
    </source>
</evidence>
<reference evidence="1" key="1">
    <citation type="journal article" date="2014" name="Front. Microbiol.">
        <title>High frequency of phylogenetically diverse reductive dehalogenase-homologous genes in deep subseafloor sedimentary metagenomes.</title>
        <authorList>
            <person name="Kawai M."/>
            <person name="Futagami T."/>
            <person name="Toyoda A."/>
            <person name="Takaki Y."/>
            <person name="Nishi S."/>
            <person name="Hori S."/>
            <person name="Arai W."/>
            <person name="Tsubouchi T."/>
            <person name="Morono Y."/>
            <person name="Uchiyama I."/>
            <person name="Ito T."/>
            <person name="Fujiyama A."/>
            <person name="Inagaki F."/>
            <person name="Takami H."/>
        </authorList>
    </citation>
    <scope>NUCLEOTIDE SEQUENCE</scope>
    <source>
        <strain evidence="1">Expedition CK06-06</strain>
    </source>
</reference>
<comment type="caution">
    <text evidence="1">The sequence shown here is derived from an EMBL/GenBank/DDBJ whole genome shotgun (WGS) entry which is preliminary data.</text>
</comment>
<accession>X1DAN8</accession>
<sequence>MANAVGTLLQRFQQQEESAKAANIQRYEQAMQIYDEIISRYRPGGEFGRAALGQLEARKVTDVGRETQQLISSGLYGTTTMGAIGRRWEEAVPEPLPDTSPPKTVNVPVVEYPNVFNFAVSVKTTTIVATVVTVH</sequence>
<protein>
    <submittedName>
        <fullName evidence="1">Uncharacterized protein</fullName>
    </submittedName>
</protein>
<gene>
    <name evidence="1" type="ORF">S01H4_47796</name>
</gene>
<proteinExistence type="predicted"/>